<dbReference type="PIRSF" id="PIRSF037240">
    <property type="entry name" value="RNA_polIII_Trep_MAF1"/>
    <property type="match status" value="1"/>
</dbReference>
<evidence type="ECO:0000256" key="2">
    <source>
        <dbReference type="SAM" id="MobiDB-lite"/>
    </source>
</evidence>
<dbReference type="GeneID" id="59327679"/>
<dbReference type="Gene3D" id="3.40.1000.50">
    <property type="entry name" value="Repressor of RNA polymerase III transcription Maf1"/>
    <property type="match status" value="1"/>
</dbReference>
<keyword evidence="1" id="KW-0678">Repressor</keyword>
<accession>A0A7G3ZLQ2</accession>
<evidence type="ECO:0000313" key="4">
    <source>
        <dbReference type="Proteomes" id="UP000515788"/>
    </source>
</evidence>
<comment type="similarity">
    <text evidence="1">Belongs to the MAF1 family.</text>
</comment>
<dbReference type="OrthoDB" id="277029at2759"/>
<evidence type="ECO:0000313" key="3">
    <source>
        <dbReference type="EMBL" id="QLL34438.1"/>
    </source>
</evidence>
<dbReference type="KEGG" id="tgb:HG536_0G03000"/>
<protein>
    <recommendedName>
        <fullName evidence="1">Repressor of RNA polymerase III transcription MAF1</fullName>
    </recommendedName>
</protein>
<dbReference type="EMBL" id="CP059252">
    <property type="protein sequence ID" value="QLL34438.1"/>
    <property type="molecule type" value="Genomic_DNA"/>
</dbReference>
<evidence type="ECO:0000256" key="1">
    <source>
        <dbReference type="PIRNR" id="PIRNR037240"/>
    </source>
</evidence>
<dbReference type="GO" id="GO:0016480">
    <property type="term" value="P:negative regulation of transcription by RNA polymerase III"/>
    <property type="evidence" value="ECO:0007669"/>
    <property type="project" value="UniProtKB-UniRule"/>
</dbReference>
<dbReference type="InterPro" id="IPR038564">
    <property type="entry name" value="Maf1_sf"/>
</dbReference>
<comment type="function">
    <text evidence="1">Mediator of diverse signals that repress RNA polymerase III transcription. Inhibits the de novo assembly of TFIIIB onto DNA.</text>
</comment>
<dbReference type="InterPro" id="IPR015257">
    <property type="entry name" value="Maf1"/>
</dbReference>
<sequence>MKFIDELDVERVNQTLNFETNDCKILGACDIFTTKPVASDKKLYKTIDHHLESLLQENEGYNAALQQQAILDSNGSLSGTLSDNHSNDFNSFWEQKRRMSVSENQGNSGPNNSLNGVAFKSNKLNDQNLKELVHHGDSGYLSSSSTESSSRVKGKIRRTSSANSFQGSRSSLGRRRSSAYESNINIGPFGPINETASRRTFAYLIAILNASYPDHDFSSLEPTDFIKVSLKSMISKFENSLYSLGKQPEAWMWEVINSHMDMSDCVIYQYSPAKSFMDDEPGHLWSLKWFLFNKKRKRVAYLYLTCLRLKRSSSDSINDDEDKDAPQAKNKRRFTIEDDISRFEGEYDLTYDENAIEDDEDHVIESEK</sequence>
<feature type="region of interest" description="Disordered" evidence="2">
    <location>
        <begin position="136"/>
        <end position="177"/>
    </location>
</feature>
<keyword evidence="1" id="KW-0804">Transcription</keyword>
<feature type="compositionally biased region" description="Polar residues" evidence="2">
    <location>
        <begin position="101"/>
        <end position="115"/>
    </location>
</feature>
<proteinExistence type="inferred from homology"/>
<organism evidence="3 4">
    <name type="scientific">Torulaspora globosa</name>
    <dbReference type="NCBI Taxonomy" id="48254"/>
    <lineage>
        <taxon>Eukaryota</taxon>
        <taxon>Fungi</taxon>
        <taxon>Dikarya</taxon>
        <taxon>Ascomycota</taxon>
        <taxon>Saccharomycotina</taxon>
        <taxon>Saccharomycetes</taxon>
        <taxon>Saccharomycetales</taxon>
        <taxon>Saccharomycetaceae</taxon>
        <taxon>Torulaspora</taxon>
    </lineage>
</organism>
<dbReference type="RefSeq" id="XP_037141112.1">
    <property type="nucleotide sequence ID" value="XM_037285216.1"/>
</dbReference>
<reference evidence="3 4" key="1">
    <citation type="submission" date="2020-06" db="EMBL/GenBank/DDBJ databases">
        <title>The yeast mating-type switching endonuclease HO is a domesticated member of an unorthodox homing genetic element family.</title>
        <authorList>
            <person name="Coughlan A.Y."/>
            <person name="Lombardi L."/>
            <person name="Braun-Galleani S."/>
            <person name="Martos A.R."/>
            <person name="Galeote V."/>
            <person name="Bigey F."/>
            <person name="Dequin S."/>
            <person name="Byrne K.P."/>
            <person name="Wolfe K.H."/>
        </authorList>
    </citation>
    <scope>NUCLEOTIDE SEQUENCE [LARGE SCALE GENOMIC DNA]</scope>
    <source>
        <strain evidence="3 4">CBS764</strain>
    </source>
</reference>
<feature type="compositionally biased region" description="Low complexity" evidence="2">
    <location>
        <begin position="138"/>
        <end position="149"/>
    </location>
</feature>
<comment type="subcellular location">
    <subcellularLocation>
        <location evidence="1">Nucleus</location>
    </subcellularLocation>
</comment>
<dbReference type="AlphaFoldDB" id="A0A7G3ZLQ2"/>
<keyword evidence="4" id="KW-1185">Reference proteome</keyword>
<dbReference type="Pfam" id="PF09174">
    <property type="entry name" value="Maf1"/>
    <property type="match status" value="1"/>
</dbReference>
<keyword evidence="1" id="KW-0539">Nucleus</keyword>
<keyword evidence="1" id="KW-0805">Transcription regulation</keyword>
<dbReference type="PANTHER" id="PTHR22504">
    <property type="entry name" value="REPRESSOR OF RNA POLYMERASE III TRANSCRIPTION MAF1"/>
    <property type="match status" value="1"/>
</dbReference>
<gene>
    <name evidence="3" type="ORF">HG536_0G03000</name>
</gene>
<dbReference type="PANTHER" id="PTHR22504:SF0">
    <property type="entry name" value="REPRESSOR OF RNA POLYMERASE III TRANSCRIPTION MAF1 HOMOLOG"/>
    <property type="match status" value="1"/>
</dbReference>
<feature type="region of interest" description="Disordered" evidence="2">
    <location>
        <begin position="98"/>
        <end position="118"/>
    </location>
</feature>
<dbReference type="Proteomes" id="UP000515788">
    <property type="component" value="Chromosome 7"/>
</dbReference>
<dbReference type="GO" id="GO:0005634">
    <property type="term" value="C:nucleus"/>
    <property type="evidence" value="ECO:0007669"/>
    <property type="project" value="UniProtKB-SubCell"/>
</dbReference>
<name>A0A7G3ZLQ2_9SACH</name>
<dbReference type="GO" id="GO:0000994">
    <property type="term" value="F:RNA polymerase III core binding"/>
    <property type="evidence" value="ECO:0007669"/>
    <property type="project" value="TreeGrafter"/>
</dbReference>